<dbReference type="EC" id="4.2.1.96" evidence="4"/>
<evidence type="ECO:0000313" key="6">
    <source>
        <dbReference type="Proteomes" id="UP001154265"/>
    </source>
</evidence>
<reference evidence="5" key="2">
    <citation type="submission" date="2022-01" db="EMBL/GenBank/DDBJ databases">
        <authorList>
            <person name="Zivanovic Y."/>
            <person name="Moreira D."/>
            <person name="Lopez-Garcia P."/>
        </authorList>
    </citation>
    <scope>NUCLEOTIDE SEQUENCE</scope>
    <source>
        <strain evidence="5">G9</strain>
    </source>
</reference>
<keyword evidence="6" id="KW-1185">Reference proteome</keyword>
<dbReference type="InterPro" id="IPR036428">
    <property type="entry name" value="PCD_sf"/>
</dbReference>
<accession>A0ABT6EX92</accession>
<dbReference type="InterPro" id="IPR001533">
    <property type="entry name" value="Pterin_deHydtase"/>
</dbReference>
<evidence type="ECO:0000313" key="5">
    <source>
        <dbReference type="EMBL" id="MDG2990432.1"/>
    </source>
</evidence>
<dbReference type="Proteomes" id="UP001154265">
    <property type="component" value="Unassembled WGS sequence"/>
</dbReference>
<keyword evidence="3 4" id="KW-0456">Lyase</keyword>
<dbReference type="EMBL" id="JAKKUT010000002">
    <property type="protein sequence ID" value="MDG2990432.1"/>
    <property type="molecule type" value="Genomic_DNA"/>
</dbReference>
<evidence type="ECO:0000256" key="4">
    <source>
        <dbReference type="HAMAP-Rule" id="MF_00434"/>
    </source>
</evidence>
<dbReference type="PANTHER" id="PTHR12599">
    <property type="entry name" value="PTERIN-4-ALPHA-CARBINOLAMINE DEHYDRATASE"/>
    <property type="match status" value="1"/>
</dbReference>
<sequence length="93" mass="10262">MAALLTDRQIEEQLLQLPGWARTGNEIEQVFTFADFLGAIAFVNRLVEPAETAGHHPDISISWNKVTIRLSTHDAGGLTEKDFSLAQQITDLA</sequence>
<evidence type="ECO:0000256" key="1">
    <source>
        <dbReference type="ARBA" id="ARBA00001554"/>
    </source>
</evidence>
<proteinExistence type="inferred from homology"/>
<dbReference type="PANTHER" id="PTHR12599:SF0">
    <property type="entry name" value="PTERIN-4-ALPHA-CARBINOLAMINE DEHYDRATASE"/>
    <property type="match status" value="1"/>
</dbReference>
<dbReference type="GO" id="GO:0008124">
    <property type="term" value="F:4-alpha-hydroxytetrahydrobiopterin dehydratase activity"/>
    <property type="evidence" value="ECO:0007669"/>
    <property type="project" value="UniProtKB-EC"/>
</dbReference>
<protein>
    <recommendedName>
        <fullName evidence="4">Putative pterin-4-alpha-carbinolamine dehydratase</fullName>
        <shortName evidence="4">PHS</shortName>
        <ecNumber evidence="4">4.2.1.96</ecNumber>
    </recommendedName>
    <alternativeName>
        <fullName evidence="4">4-alpha-hydroxy-tetrahydropterin dehydratase</fullName>
    </alternativeName>
    <alternativeName>
        <fullName evidence="4">Pterin carbinolamine dehydratase</fullName>
        <shortName evidence="4">PCD</shortName>
    </alternativeName>
</protein>
<organism evidence="5 6">
    <name type="scientific">Candidatus Synechococcus calcipolaris G9</name>
    <dbReference type="NCBI Taxonomy" id="1497997"/>
    <lineage>
        <taxon>Bacteria</taxon>
        <taxon>Bacillati</taxon>
        <taxon>Cyanobacteriota</taxon>
        <taxon>Cyanophyceae</taxon>
        <taxon>Synechococcales</taxon>
        <taxon>Synechococcaceae</taxon>
        <taxon>Synechococcus</taxon>
    </lineage>
</organism>
<dbReference type="Gene3D" id="3.30.1360.20">
    <property type="entry name" value="Transcriptional coactivator/pterin dehydratase"/>
    <property type="match status" value="1"/>
</dbReference>
<dbReference type="Pfam" id="PF01329">
    <property type="entry name" value="Pterin_4a"/>
    <property type="match status" value="1"/>
</dbReference>
<dbReference type="HAMAP" id="MF_00434">
    <property type="entry name" value="Pterin_4_alpha"/>
    <property type="match status" value="1"/>
</dbReference>
<reference evidence="5" key="1">
    <citation type="journal article" date="2022" name="Genome Biol. Evol.">
        <title>A New Gene Family Diagnostic for Intracellular Biomineralization of Amorphous Ca Carbonates by Cyanobacteria.</title>
        <authorList>
            <person name="Benzerara K."/>
            <person name="Duprat E."/>
            <person name="Bitard-Feildel T."/>
            <person name="Caumes G."/>
            <person name="Cassier-Chauvat C."/>
            <person name="Chauvat F."/>
            <person name="Dezi M."/>
            <person name="Diop S.I."/>
            <person name="Gaschignard G."/>
            <person name="Gorgen S."/>
            <person name="Gugger M."/>
            <person name="Lopez-Garcia P."/>
            <person name="Millet M."/>
            <person name="Skouri-Panet F."/>
            <person name="Moreira D."/>
            <person name="Callebaut I."/>
        </authorList>
    </citation>
    <scope>NUCLEOTIDE SEQUENCE</scope>
    <source>
        <strain evidence="5">G9</strain>
    </source>
</reference>
<evidence type="ECO:0000256" key="3">
    <source>
        <dbReference type="ARBA" id="ARBA00023239"/>
    </source>
</evidence>
<comment type="similarity">
    <text evidence="2 4">Belongs to the pterin-4-alpha-carbinolamine dehydratase family.</text>
</comment>
<name>A0ABT6EX92_9SYNE</name>
<evidence type="ECO:0000256" key="2">
    <source>
        <dbReference type="ARBA" id="ARBA00006472"/>
    </source>
</evidence>
<dbReference type="SUPFAM" id="SSF55248">
    <property type="entry name" value="PCD-like"/>
    <property type="match status" value="1"/>
</dbReference>
<dbReference type="NCBIfam" id="NF002017">
    <property type="entry name" value="PRK00823.1-2"/>
    <property type="match status" value="1"/>
</dbReference>
<dbReference type="RefSeq" id="WP_277866343.1">
    <property type="nucleotide sequence ID" value="NZ_JAKKUT010000002.1"/>
</dbReference>
<comment type="catalytic activity">
    <reaction evidence="1 4">
        <text>(4aS,6R)-4a-hydroxy-L-erythro-5,6,7,8-tetrahydrobiopterin = (6R)-L-erythro-6,7-dihydrobiopterin + H2O</text>
        <dbReference type="Rhea" id="RHEA:11920"/>
        <dbReference type="ChEBI" id="CHEBI:15377"/>
        <dbReference type="ChEBI" id="CHEBI:15642"/>
        <dbReference type="ChEBI" id="CHEBI:43120"/>
        <dbReference type="EC" id="4.2.1.96"/>
    </reaction>
</comment>
<gene>
    <name evidence="5" type="ORF">L3556_05715</name>
</gene>
<comment type="caution">
    <text evidence="5">The sequence shown here is derived from an EMBL/GenBank/DDBJ whole genome shotgun (WGS) entry which is preliminary data.</text>
</comment>
<dbReference type="CDD" id="cd00488">
    <property type="entry name" value="PCD_DCoH"/>
    <property type="match status" value="1"/>
</dbReference>